<evidence type="ECO:0000313" key="2">
    <source>
        <dbReference type="Proteomes" id="UP001242045"/>
    </source>
</evidence>
<accession>A0AAW8CTL4</accession>
<proteinExistence type="predicted"/>
<dbReference type="RefSeq" id="WP_307683482.1">
    <property type="nucleotide sequence ID" value="NZ_JAUSRD010000001.1"/>
</dbReference>
<reference evidence="1" key="1">
    <citation type="submission" date="2023-07" db="EMBL/GenBank/DDBJ databases">
        <title>Sorghum-associated microbial communities from plants grown in Nebraska, USA.</title>
        <authorList>
            <person name="Schachtman D."/>
        </authorList>
    </citation>
    <scope>NUCLEOTIDE SEQUENCE</scope>
    <source>
        <strain evidence="1">DS3754</strain>
    </source>
</reference>
<evidence type="ECO:0000313" key="1">
    <source>
        <dbReference type="EMBL" id="MDP9890996.1"/>
    </source>
</evidence>
<sequence>MAAKLGCVVGELDEAGARAKPALLGSLSGSAKILEEFGGTWHQAERVYLFANWPMLEAALQHLAEEREKSRLR</sequence>
<gene>
    <name evidence="1" type="ORF">J2W31_000092</name>
</gene>
<name>A0AAW8CTL4_9BURK</name>
<comment type="caution">
    <text evidence="1">The sequence shown here is derived from an EMBL/GenBank/DDBJ whole genome shotgun (WGS) entry which is preliminary data.</text>
</comment>
<dbReference type="Proteomes" id="UP001242045">
    <property type="component" value="Unassembled WGS sequence"/>
</dbReference>
<dbReference type="AlphaFoldDB" id="A0AAW8CTL4"/>
<dbReference type="EMBL" id="JAUSRD010000001">
    <property type="protein sequence ID" value="MDP9890996.1"/>
    <property type="molecule type" value="Genomic_DNA"/>
</dbReference>
<protein>
    <submittedName>
        <fullName evidence="1">Uncharacterized protein</fullName>
    </submittedName>
</protein>
<organism evidence="1 2">
    <name type="scientific">Variovorax boronicumulans</name>
    <dbReference type="NCBI Taxonomy" id="436515"/>
    <lineage>
        <taxon>Bacteria</taxon>
        <taxon>Pseudomonadati</taxon>
        <taxon>Pseudomonadota</taxon>
        <taxon>Betaproteobacteria</taxon>
        <taxon>Burkholderiales</taxon>
        <taxon>Comamonadaceae</taxon>
        <taxon>Variovorax</taxon>
    </lineage>
</organism>